<evidence type="ECO:0000256" key="5">
    <source>
        <dbReference type="ARBA" id="ARBA00023254"/>
    </source>
</evidence>
<dbReference type="RefSeq" id="XP_014156168.1">
    <property type="nucleotide sequence ID" value="XM_014300693.1"/>
</dbReference>
<feature type="compositionally biased region" description="Polar residues" evidence="6">
    <location>
        <begin position="277"/>
        <end position="290"/>
    </location>
</feature>
<feature type="compositionally biased region" description="Polar residues" evidence="6">
    <location>
        <begin position="217"/>
        <end position="242"/>
    </location>
</feature>
<dbReference type="InterPro" id="IPR010776">
    <property type="entry name" value="Hop2_WH_dom"/>
</dbReference>
<dbReference type="PANTHER" id="PTHR15938">
    <property type="entry name" value="TBP-1 INTERACTING PROTEIN"/>
    <property type="match status" value="1"/>
</dbReference>
<feature type="region of interest" description="Disordered" evidence="6">
    <location>
        <begin position="211"/>
        <end position="343"/>
    </location>
</feature>
<dbReference type="GO" id="GO:0010774">
    <property type="term" value="P:meiotic strand invasion involved in reciprocal meiotic recombination"/>
    <property type="evidence" value="ECO:0007669"/>
    <property type="project" value="TreeGrafter"/>
</dbReference>
<evidence type="ECO:0000313" key="9">
    <source>
        <dbReference type="Proteomes" id="UP000054560"/>
    </source>
</evidence>
<keyword evidence="4" id="KW-0539">Nucleus</keyword>
<feature type="compositionally biased region" description="Low complexity" evidence="6">
    <location>
        <begin position="292"/>
        <end position="301"/>
    </location>
</feature>
<dbReference type="Pfam" id="PF07106">
    <property type="entry name" value="WHD_TBPIP"/>
    <property type="match status" value="1"/>
</dbReference>
<dbReference type="InterPro" id="IPR036388">
    <property type="entry name" value="WH-like_DNA-bd_sf"/>
</dbReference>
<dbReference type="STRING" id="667725.A0A0L0G0A6"/>
<evidence type="ECO:0000256" key="4">
    <source>
        <dbReference type="ARBA" id="ARBA00023242"/>
    </source>
</evidence>
<dbReference type="PANTHER" id="PTHR15938:SF0">
    <property type="entry name" value="HOMOLOGOUS-PAIRING PROTEIN 2 HOMOLOG"/>
    <property type="match status" value="1"/>
</dbReference>
<gene>
    <name evidence="8" type="ORF">SARC_05438</name>
</gene>
<dbReference type="EMBL" id="KQ241943">
    <property type="protein sequence ID" value="KNC82266.1"/>
    <property type="molecule type" value="Genomic_DNA"/>
</dbReference>
<evidence type="ECO:0000256" key="2">
    <source>
        <dbReference type="ARBA" id="ARBA00007922"/>
    </source>
</evidence>
<feature type="compositionally biased region" description="Basic residues" evidence="6">
    <location>
        <begin position="302"/>
        <end position="313"/>
    </location>
</feature>
<evidence type="ECO:0000313" key="8">
    <source>
        <dbReference type="EMBL" id="KNC82266.1"/>
    </source>
</evidence>
<name>A0A0L0G0A6_9EUKA</name>
<proteinExistence type="inferred from homology"/>
<dbReference type="AlphaFoldDB" id="A0A0L0G0A6"/>
<keyword evidence="5" id="KW-0469">Meiosis</keyword>
<dbReference type="GeneID" id="25905942"/>
<dbReference type="Gene3D" id="1.10.10.10">
    <property type="entry name" value="Winged helix-like DNA-binding domain superfamily/Winged helix DNA-binding domain"/>
    <property type="match status" value="1"/>
</dbReference>
<evidence type="ECO:0000259" key="7">
    <source>
        <dbReference type="Pfam" id="PF07106"/>
    </source>
</evidence>
<dbReference type="GO" id="GO:0003690">
    <property type="term" value="F:double-stranded DNA binding"/>
    <property type="evidence" value="ECO:0007669"/>
    <property type="project" value="TreeGrafter"/>
</dbReference>
<accession>A0A0L0G0A6</accession>
<keyword evidence="9" id="KW-1185">Reference proteome</keyword>
<feature type="region of interest" description="Disordered" evidence="6">
    <location>
        <begin position="366"/>
        <end position="386"/>
    </location>
</feature>
<dbReference type="GO" id="GO:0007129">
    <property type="term" value="P:homologous chromosome pairing at meiosis"/>
    <property type="evidence" value="ECO:0007669"/>
    <property type="project" value="TreeGrafter"/>
</dbReference>
<dbReference type="Proteomes" id="UP000054560">
    <property type="component" value="Unassembled WGS sequence"/>
</dbReference>
<dbReference type="GO" id="GO:0120231">
    <property type="term" value="C:DNA recombinase auxiliary factor complex"/>
    <property type="evidence" value="ECO:0007669"/>
    <property type="project" value="TreeGrafter"/>
</dbReference>
<feature type="compositionally biased region" description="Basic residues" evidence="6">
    <location>
        <begin position="246"/>
        <end position="260"/>
    </location>
</feature>
<keyword evidence="3" id="KW-0233">DNA recombination</keyword>
<feature type="domain" description="Homologous-pairing protein 2 winged helix" evidence="7">
    <location>
        <begin position="450"/>
        <end position="512"/>
    </location>
</feature>
<organism evidence="8 9">
    <name type="scientific">Sphaeroforma arctica JP610</name>
    <dbReference type="NCBI Taxonomy" id="667725"/>
    <lineage>
        <taxon>Eukaryota</taxon>
        <taxon>Ichthyosporea</taxon>
        <taxon>Ichthyophonida</taxon>
        <taxon>Sphaeroforma</taxon>
    </lineage>
</organism>
<dbReference type="GO" id="GO:0000794">
    <property type="term" value="C:condensed nuclear chromosome"/>
    <property type="evidence" value="ECO:0007669"/>
    <property type="project" value="TreeGrafter"/>
</dbReference>
<evidence type="ECO:0000256" key="6">
    <source>
        <dbReference type="SAM" id="MobiDB-lite"/>
    </source>
</evidence>
<evidence type="ECO:0000256" key="1">
    <source>
        <dbReference type="ARBA" id="ARBA00004123"/>
    </source>
</evidence>
<evidence type="ECO:0000256" key="3">
    <source>
        <dbReference type="ARBA" id="ARBA00023172"/>
    </source>
</evidence>
<dbReference type="OrthoDB" id="272266at2759"/>
<sequence>MPTSHDLFLSGRHVDIPTGLVGHVDIPTGLVVHVGLPTGLVVHVGIPTGLVVHVDIPTSFVVHVDIPTGFSVHADIPTGYVVHVDIPTGFVLHLDILTGFVGRVDIPTGLVVHVVIPTGLVVHVDLPTGLVVHVDIPTGLATAGSGVDPLGLRQYKVRPSKDTISSVHNDILKSTVPCAINTVRQKAYSEVNAHPSGITLQDSIDNARVDAPGQARTAGQSTHSIPQSNGGREIPTNQTAQAIQKAVKKPRAPRKPKPPKTKQPAVGTNVPAINGGNAPTDSVSAATGSENAVAPVKPAGKVAKKPRRPKQPKPKQAPGAAKSLRTDAQAVGTASGPDVSSEDRELLKFTSADKAGVDISSRCPEKTDVDAVNGTSGELKRPRASDQPTVVKSGIVAISQSGVGSAIGQVAKQLKRAKVVKKKDAGKSPGKVVKTKAKTKPKSVALTDAEVQAKLLEYLRVQNRPYSATDVYNNLGGTLGKTAVTKALAEMASTDAGITEKVYGKQKVYCVKQVQYTG</sequence>
<dbReference type="GO" id="GO:0120230">
    <property type="term" value="F:recombinase activator activity"/>
    <property type="evidence" value="ECO:0007669"/>
    <property type="project" value="TreeGrafter"/>
</dbReference>
<protein>
    <recommendedName>
        <fullName evidence="7">Homologous-pairing protein 2 winged helix domain-containing protein</fullName>
    </recommendedName>
</protein>
<dbReference type="GO" id="GO:0000709">
    <property type="term" value="P:meiotic joint molecule formation"/>
    <property type="evidence" value="ECO:0007669"/>
    <property type="project" value="TreeGrafter"/>
</dbReference>
<comment type="similarity">
    <text evidence="2">Belongs to the HOP2 family.</text>
</comment>
<reference evidence="8 9" key="1">
    <citation type="submission" date="2011-02" db="EMBL/GenBank/DDBJ databases">
        <title>The Genome Sequence of Sphaeroforma arctica JP610.</title>
        <authorList>
            <consortium name="The Broad Institute Genome Sequencing Platform"/>
            <person name="Russ C."/>
            <person name="Cuomo C."/>
            <person name="Young S.K."/>
            <person name="Zeng Q."/>
            <person name="Gargeya S."/>
            <person name="Alvarado L."/>
            <person name="Berlin A."/>
            <person name="Chapman S.B."/>
            <person name="Chen Z."/>
            <person name="Freedman E."/>
            <person name="Gellesch M."/>
            <person name="Goldberg J."/>
            <person name="Griggs A."/>
            <person name="Gujja S."/>
            <person name="Heilman E."/>
            <person name="Heiman D."/>
            <person name="Howarth C."/>
            <person name="Mehta T."/>
            <person name="Neiman D."/>
            <person name="Pearson M."/>
            <person name="Roberts A."/>
            <person name="Saif S."/>
            <person name="Shea T."/>
            <person name="Shenoy N."/>
            <person name="Sisk P."/>
            <person name="Stolte C."/>
            <person name="Sykes S."/>
            <person name="White J."/>
            <person name="Yandava C."/>
            <person name="Burger G."/>
            <person name="Gray M.W."/>
            <person name="Holland P.W.H."/>
            <person name="King N."/>
            <person name="Lang F.B.F."/>
            <person name="Roger A.J."/>
            <person name="Ruiz-Trillo I."/>
            <person name="Haas B."/>
            <person name="Nusbaum C."/>
            <person name="Birren B."/>
        </authorList>
    </citation>
    <scope>NUCLEOTIDE SEQUENCE [LARGE SCALE GENOMIC DNA]</scope>
    <source>
        <strain evidence="8 9">JP610</strain>
    </source>
</reference>
<comment type="subcellular location">
    <subcellularLocation>
        <location evidence="1">Nucleus</location>
    </subcellularLocation>
</comment>
<dbReference type="eggNOG" id="KOG4603">
    <property type="taxonomic scope" value="Eukaryota"/>
</dbReference>